<evidence type="ECO:0000313" key="1">
    <source>
        <dbReference type="EMBL" id="KYC39909.1"/>
    </source>
</evidence>
<gene>
    <name evidence="1" type="ORF">WA1_28490</name>
</gene>
<dbReference type="STRING" id="128403.WA1_28490"/>
<reference evidence="1 2" key="1">
    <citation type="journal article" date="2013" name="Genome Biol. Evol.">
        <title>Genomes of Stigonematalean cyanobacteria (subsection V) and the evolution of oxygenic photosynthesis from prokaryotes to plastids.</title>
        <authorList>
            <person name="Dagan T."/>
            <person name="Roettger M."/>
            <person name="Stucken K."/>
            <person name="Landan G."/>
            <person name="Koch R."/>
            <person name="Major P."/>
            <person name="Gould S.B."/>
            <person name="Goremykin V.V."/>
            <person name="Rippka R."/>
            <person name="Tandeau de Marsac N."/>
            <person name="Gugger M."/>
            <person name="Lockhart P.J."/>
            <person name="Allen J.F."/>
            <person name="Brune I."/>
            <person name="Maus I."/>
            <person name="Puhler A."/>
            <person name="Martin W.F."/>
        </authorList>
    </citation>
    <scope>NUCLEOTIDE SEQUENCE [LARGE SCALE GENOMIC DNA]</scope>
    <source>
        <strain evidence="1 2">PCC 7110</strain>
    </source>
</reference>
<proteinExistence type="predicted"/>
<dbReference type="AlphaFoldDB" id="A0A139X5C3"/>
<protein>
    <submittedName>
        <fullName evidence="1">Uncharacterized protein</fullName>
    </submittedName>
</protein>
<evidence type="ECO:0000313" key="2">
    <source>
        <dbReference type="Proteomes" id="UP000076925"/>
    </source>
</evidence>
<keyword evidence="2" id="KW-1185">Reference proteome</keyword>
<comment type="caution">
    <text evidence="1">The sequence shown here is derived from an EMBL/GenBank/DDBJ whole genome shotgun (WGS) entry which is preliminary data.</text>
</comment>
<dbReference type="OrthoDB" id="5569763at2"/>
<dbReference type="RefSeq" id="WP_017747220.1">
    <property type="nucleotide sequence ID" value="NZ_KQ976354.1"/>
</dbReference>
<sequence>MSLHYLDVQFVVCIRNDDYPASLEVRKIYQVLPDNYANEHRLLRIIDESGEDYLYPVVYFVPIELPQAAEIAFSV</sequence>
<accession>A0A139X5C3</accession>
<dbReference type="EMBL" id="ANNX02000031">
    <property type="protein sequence ID" value="KYC39909.1"/>
    <property type="molecule type" value="Genomic_DNA"/>
</dbReference>
<dbReference type="Proteomes" id="UP000076925">
    <property type="component" value="Unassembled WGS sequence"/>
</dbReference>
<organism evidence="1 2">
    <name type="scientific">Scytonema hofmannii PCC 7110</name>
    <dbReference type="NCBI Taxonomy" id="128403"/>
    <lineage>
        <taxon>Bacteria</taxon>
        <taxon>Bacillati</taxon>
        <taxon>Cyanobacteriota</taxon>
        <taxon>Cyanophyceae</taxon>
        <taxon>Nostocales</taxon>
        <taxon>Scytonemataceae</taxon>
        <taxon>Scytonema</taxon>
    </lineage>
</organism>
<name>A0A139X5C3_9CYAN</name>